<dbReference type="InterPro" id="IPR001563">
    <property type="entry name" value="Peptidase_S10"/>
</dbReference>
<gene>
    <name evidence="7" type="ORF">EURHEDRAFT_378490</name>
</gene>
<evidence type="ECO:0000256" key="6">
    <source>
        <dbReference type="SAM" id="SignalP"/>
    </source>
</evidence>
<dbReference type="PANTHER" id="PTHR11802:SF432">
    <property type="entry name" value="Y, PUTATIVE-RELATED"/>
    <property type="match status" value="1"/>
</dbReference>
<dbReference type="SUPFAM" id="SSF53474">
    <property type="entry name" value="alpha/beta-Hydrolases"/>
    <property type="match status" value="1"/>
</dbReference>
<dbReference type="OrthoDB" id="443318at2759"/>
<evidence type="ECO:0000256" key="4">
    <source>
        <dbReference type="ARBA" id="ARBA00022801"/>
    </source>
</evidence>
<sequence length="491" mass="55025">MKVWHSIAFASLIAVGRTTLVNGPQSYLANNDDNRFETFKSPINPSHSIRIREQNDSLCDAGSKQYTGWLDFHGKHMFFWYFNSLNDPLTDPLTLWLTGGPGVSSTVGMLLELGPCRIDIGGQGTHRNPYSWTRNSSMIFVDQPVGTGLSYTDPGVKVPTTSTIAAEDMYIFLQIFLTEVVPERRRVPFHIAGESFAGHYIPTLSAEIIRQNNLQSDSPAIPLSSILIGNGYVSPLDTTYGYYETLCTTKPGVAEPVFNHTRCQIIADTLPRCLYVYEACYRYPDKFLCKATDQVCGTIKELFYNESHAGGRDPFDITRTCEVEHLCYAATLDIQRYINKPTTWQALQVPQEIGDFSIESMRVASAFAAGNDLYSPVMDEIQFTLDNGVDVLIYNGNLDLACNTAGNLRWANSLRWNGQAEFASQDLKPWCSVTNGGMRKVGSYKEVFTRTGSTERRFALVTVDRSGHMVPLDQPEVALDLYTKWLFEEPF</sequence>
<dbReference type="PRINTS" id="PR00724">
    <property type="entry name" value="CRBOXYPTASEC"/>
</dbReference>
<dbReference type="STRING" id="1388766.A0A017SC62"/>
<name>A0A017SC62_ASPRC</name>
<dbReference type="Proteomes" id="UP000019804">
    <property type="component" value="Unassembled WGS sequence"/>
</dbReference>
<keyword evidence="2 7" id="KW-0121">Carboxypeptidase</keyword>
<dbReference type="GO" id="GO:0000324">
    <property type="term" value="C:fungal-type vacuole"/>
    <property type="evidence" value="ECO:0007669"/>
    <property type="project" value="TreeGrafter"/>
</dbReference>
<keyword evidence="8" id="KW-1185">Reference proteome</keyword>
<keyword evidence="3" id="KW-0645">Protease</keyword>
<dbReference type="Gene3D" id="1.10.287.410">
    <property type="match status" value="1"/>
</dbReference>
<accession>A0A017SC62</accession>
<keyword evidence="4" id="KW-0378">Hydrolase</keyword>
<feature type="chain" id="PRO_5001495827" evidence="6">
    <location>
        <begin position="19"/>
        <end position="491"/>
    </location>
</feature>
<feature type="signal peptide" evidence="6">
    <location>
        <begin position="1"/>
        <end position="18"/>
    </location>
</feature>
<dbReference type="PANTHER" id="PTHR11802">
    <property type="entry name" value="SERINE PROTEASE FAMILY S10 SERINE CARBOXYPEPTIDASE"/>
    <property type="match status" value="1"/>
</dbReference>
<dbReference type="Gene3D" id="3.40.50.1820">
    <property type="entry name" value="alpha/beta hydrolase"/>
    <property type="match status" value="1"/>
</dbReference>
<dbReference type="InterPro" id="IPR029058">
    <property type="entry name" value="AB_hydrolase_fold"/>
</dbReference>
<dbReference type="AlphaFoldDB" id="A0A017SC62"/>
<dbReference type="GO" id="GO:0004185">
    <property type="term" value="F:serine-type carboxypeptidase activity"/>
    <property type="evidence" value="ECO:0007669"/>
    <property type="project" value="InterPro"/>
</dbReference>
<dbReference type="RefSeq" id="XP_040637912.1">
    <property type="nucleotide sequence ID" value="XM_040779077.1"/>
</dbReference>
<reference evidence="8" key="1">
    <citation type="journal article" date="2014" name="Nat. Commun.">
        <title>Genomic adaptations of the halophilic Dead Sea filamentous fungus Eurotium rubrum.</title>
        <authorList>
            <person name="Kis-Papo T."/>
            <person name="Weig A.R."/>
            <person name="Riley R."/>
            <person name="Persoh D."/>
            <person name="Salamov A."/>
            <person name="Sun H."/>
            <person name="Lipzen A."/>
            <person name="Wasser S.P."/>
            <person name="Rambold G."/>
            <person name="Grigoriev I.V."/>
            <person name="Nevo E."/>
        </authorList>
    </citation>
    <scope>NUCLEOTIDE SEQUENCE [LARGE SCALE GENOMIC DNA]</scope>
    <source>
        <strain evidence="8">CBS 135680</strain>
    </source>
</reference>
<dbReference type="GO" id="GO:0006508">
    <property type="term" value="P:proteolysis"/>
    <property type="evidence" value="ECO:0007669"/>
    <property type="project" value="UniProtKB-KW"/>
</dbReference>
<evidence type="ECO:0000313" key="8">
    <source>
        <dbReference type="Proteomes" id="UP000019804"/>
    </source>
</evidence>
<comment type="similarity">
    <text evidence="1">Belongs to the peptidase S10 family.</text>
</comment>
<keyword evidence="6" id="KW-0732">Signal</keyword>
<keyword evidence="5" id="KW-0325">Glycoprotein</keyword>
<protein>
    <submittedName>
        <fullName evidence="7">Putative carboxypeptidase Y</fullName>
    </submittedName>
</protein>
<evidence type="ECO:0000256" key="3">
    <source>
        <dbReference type="ARBA" id="ARBA00022670"/>
    </source>
</evidence>
<evidence type="ECO:0000256" key="5">
    <source>
        <dbReference type="ARBA" id="ARBA00023180"/>
    </source>
</evidence>
<dbReference type="HOGENOM" id="CLU_008523_10_4_1"/>
<dbReference type="GeneID" id="63694201"/>
<evidence type="ECO:0000256" key="2">
    <source>
        <dbReference type="ARBA" id="ARBA00022645"/>
    </source>
</evidence>
<evidence type="ECO:0000313" key="7">
    <source>
        <dbReference type="EMBL" id="EYE94224.1"/>
    </source>
</evidence>
<organism evidence="7 8">
    <name type="scientific">Aspergillus ruber (strain CBS 135680)</name>
    <dbReference type="NCBI Taxonomy" id="1388766"/>
    <lineage>
        <taxon>Eukaryota</taxon>
        <taxon>Fungi</taxon>
        <taxon>Dikarya</taxon>
        <taxon>Ascomycota</taxon>
        <taxon>Pezizomycotina</taxon>
        <taxon>Eurotiomycetes</taxon>
        <taxon>Eurotiomycetidae</taxon>
        <taxon>Eurotiales</taxon>
        <taxon>Aspergillaceae</taxon>
        <taxon>Aspergillus</taxon>
        <taxon>Aspergillus subgen. Aspergillus</taxon>
    </lineage>
</organism>
<evidence type="ECO:0000256" key="1">
    <source>
        <dbReference type="ARBA" id="ARBA00009431"/>
    </source>
</evidence>
<dbReference type="EMBL" id="KK088427">
    <property type="protein sequence ID" value="EYE94224.1"/>
    <property type="molecule type" value="Genomic_DNA"/>
</dbReference>
<proteinExistence type="inferred from homology"/>
<dbReference type="Pfam" id="PF00450">
    <property type="entry name" value="Peptidase_S10"/>
    <property type="match status" value="1"/>
</dbReference>